<feature type="transmembrane region" description="Helical" evidence="6">
    <location>
        <begin position="284"/>
        <end position="310"/>
    </location>
</feature>
<keyword evidence="2" id="KW-0645">Protease</keyword>
<reference evidence="8 9" key="1">
    <citation type="submission" date="2017-04" db="EMBL/GenBank/DDBJ databases">
        <authorList>
            <person name="Afonso C.L."/>
            <person name="Miller P.J."/>
            <person name="Scott M.A."/>
            <person name="Spackman E."/>
            <person name="Goraichik I."/>
            <person name="Dimitrov K.M."/>
            <person name="Suarez D.L."/>
            <person name="Swayne D.E."/>
        </authorList>
    </citation>
    <scope>NUCLEOTIDE SEQUENCE [LARGE SCALE GENOMIC DNA]</scope>
    <source>
        <strain evidence="8 9">DSM 12816</strain>
    </source>
</reference>
<dbReference type="InterPro" id="IPR000064">
    <property type="entry name" value="NLP_P60_dom"/>
</dbReference>
<evidence type="ECO:0000256" key="4">
    <source>
        <dbReference type="ARBA" id="ARBA00022807"/>
    </source>
</evidence>
<name>A0A1W2ANL1_9FIRM</name>
<dbReference type="InterPro" id="IPR038765">
    <property type="entry name" value="Papain-like_cys_pep_sf"/>
</dbReference>
<dbReference type="STRING" id="1122930.SAMN02745168_1863"/>
<evidence type="ECO:0000256" key="2">
    <source>
        <dbReference type="ARBA" id="ARBA00022670"/>
    </source>
</evidence>
<evidence type="ECO:0000313" key="9">
    <source>
        <dbReference type="Proteomes" id="UP000192790"/>
    </source>
</evidence>
<keyword evidence="9" id="KW-1185">Reference proteome</keyword>
<dbReference type="Proteomes" id="UP000192790">
    <property type="component" value="Unassembled WGS sequence"/>
</dbReference>
<dbReference type="AlphaFoldDB" id="A0A1W2ANL1"/>
<dbReference type="EMBL" id="FWXW01000004">
    <property type="protein sequence ID" value="SMC62253.1"/>
    <property type="molecule type" value="Genomic_DNA"/>
</dbReference>
<dbReference type="SUPFAM" id="SSF54001">
    <property type="entry name" value="Cysteine proteinases"/>
    <property type="match status" value="1"/>
</dbReference>
<proteinExistence type="inferred from homology"/>
<feature type="region of interest" description="Disordered" evidence="5">
    <location>
        <begin position="69"/>
        <end position="180"/>
    </location>
</feature>
<keyword evidence="6" id="KW-0812">Transmembrane</keyword>
<evidence type="ECO:0000256" key="5">
    <source>
        <dbReference type="SAM" id="MobiDB-lite"/>
    </source>
</evidence>
<evidence type="ECO:0000313" key="8">
    <source>
        <dbReference type="EMBL" id="SMC62253.1"/>
    </source>
</evidence>
<accession>A0A1W2ANL1</accession>
<organism evidence="8 9">
    <name type="scientific">Papillibacter cinnamivorans DSM 12816</name>
    <dbReference type="NCBI Taxonomy" id="1122930"/>
    <lineage>
        <taxon>Bacteria</taxon>
        <taxon>Bacillati</taxon>
        <taxon>Bacillota</taxon>
        <taxon>Clostridia</taxon>
        <taxon>Eubacteriales</taxon>
        <taxon>Oscillospiraceae</taxon>
        <taxon>Papillibacter</taxon>
    </lineage>
</organism>
<keyword evidence="3" id="KW-0378">Hydrolase</keyword>
<keyword evidence="6" id="KW-1133">Transmembrane helix</keyword>
<evidence type="ECO:0000256" key="1">
    <source>
        <dbReference type="ARBA" id="ARBA00007074"/>
    </source>
</evidence>
<protein>
    <submittedName>
        <fullName evidence="8">NlpC/P60 family protein</fullName>
    </submittedName>
</protein>
<dbReference type="RefSeq" id="WP_242942815.1">
    <property type="nucleotide sequence ID" value="NZ_FWXW01000004.1"/>
</dbReference>
<evidence type="ECO:0000259" key="7">
    <source>
        <dbReference type="PROSITE" id="PS51935"/>
    </source>
</evidence>
<dbReference type="PROSITE" id="PS51935">
    <property type="entry name" value="NLPC_P60"/>
    <property type="match status" value="1"/>
</dbReference>
<dbReference type="GO" id="GO:0006508">
    <property type="term" value="P:proteolysis"/>
    <property type="evidence" value="ECO:0007669"/>
    <property type="project" value="UniProtKB-KW"/>
</dbReference>
<comment type="similarity">
    <text evidence="1">Belongs to the peptidase C40 family.</text>
</comment>
<dbReference type="Gene3D" id="3.90.1720.10">
    <property type="entry name" value="endopeptidase domain like (from Nostoc punctiforme)"/>
    <property type="match status" value="1"/>
</dbReference>
<feature type="domain" description="NlpC/P60" evidence="7">
    <location>
        <begin position="497"/>
        <end position="649"/>
    </location>
</feature>
<dbReference type="GO" id="GO:0008234">
    <property type="term" value="F:cysteine-type peptidase activity"/>
    <property type="evidence" value="ECO:0007669"/>
    <property type="project" value="UniProtKB-KW"/>
</dbReference>
<dbReference type="Pfam" id="PF00877">
    <property type="entry name" value="NLPC_P60"/>
    <property type="match status" value="1"/>
</dbReference>
<sequence length="649" mass="70309">MSKIKTRETLKDIKALDKAAIASERMRDAFIRSKDTASNLMDDGQVSPSEYANDKVQYVSEDIPREVTHKIASDTKKAAQSGREAIQRRRIIKNDEKKSTYQTEEQYRQQNQQASSARHSANAQQNTVQSNTAVQRPQAQRSDTKRITNQGRELTRTQTKTNAIRQSQNSSVGTSEKLGQINHPKEPLKAVKQPGRAIKQTGKATAKSAKRTVKTGEHTSKVAVKTAQNTARAAQKSSIAAQRAAKLAVQSARAAARAAAITAKAVVRAISVAVKAIIAAVKGLIAAIAAGGWVAVVAIVLICLIGMIIASPFGIFFAGENTDPDAVPVSAAVAQVNYAFNEKLETIQSSGDFTDVVIKGSLADWPEVLAIFAVKVAGSDEVDATDVATLDPARIEKLKAVFWDMNSISSHVETISHPDSDPDDDVDDSWSEKLLHITIAHKTAEDMTAIYNFSEKQNTLLEELLVERDTLLELIGEVTFISADAAAIIKNLPDNISPERKVVIKAACSLVGKVNYFWGGKSLTIGWDSRWGTLQKVTADESPTTGTYRPYGMDCSGFVDWVFYNASDGKYIISHGSGASAQHSYCQTISWDEAMPGDLVFYPEDEHVGIVAGRDEDGNLLIIHCSSGYNNVVITGVDGFTSIGRPLLN</sequence>
<keyword evidence="6" id="KW-0472">Membrane</keyword>
<feature type="compositionally biased region" description="Low complexity" evidence="5">
    <location>
        <begin position="100"/>
        <end position="125"/>
    </location>
</feature>
<feature type="compositionally biased region" description="Polar residues" evidence="5">
    <location>
        <begin position="126"/>
        <end position="174"/>
    </location>
</feature>
<evidence type="ECO:0000256" key="6">
    <source>
        <dbReference type="SAM" id="Phobius"/>
    </source>
</evidence>
<evidence type="ECO:0000256" key="3">
    <source>
        <dbReference type="ARBA" id="ARBA00022801"/>
    </source>
</evidence>
<keyword evidence="4" id="KW-0788">Thiol protease</keyword>
<gene>
    <name evidence="8" type="ORF">SAMN02745168_1863</name>
</gene>